<name>A0ABU4J003_9VIBR</name>
<keyword evidence="1" id="KW-0732">Signal</keyword>
<evidence type="ECO:0000256" key="1">
    <source>
        <dbReference type="SAM" id="SignalP"/>
    </source>
</evidence>
<dbReference type="RefSeq" id="WP_318585244.1">
    <property type="nucleotide sequence ID" value="NZ_JAWRCP010000001.1"/>
</dbReference>
<sequence>MTKRLKHMSYCLFCMFMMFNLTGCQDKEVKPEKVLDTVITEYNLPNIVKIVEQRYPELDGEKQSIVQTLEAVHKGRDAYQHYLLAQGRKKEATYLPKQEAYNSIREKMFEQLDDNDITLGKLFNDLDKKKTFIESFHEKNMALYQKVDRENLEIQKQLDQRDNYLKPKLAALNKKVSIKLQTIEWEDDTFYIFFKRTNHSNVPIKRLGLRYILKDQHGINILTVSENITNMHFTGTEHSHFTVSLYDIDKGSDDYQALRHARLNQVTLDYQITKIETAKNTLPNYGTFKSFEHYKNQHYQSPEKLEGKGPYTANELKYQIDKLKAEFDDGINTSTPSLKIYNKLLSRFYESARAFVEKFYQYN</sequence>
<evidence type="ECO:0000313" key="2">
    <source>
        <dbReference type="EMBL" id="MDW6093844.1"/>
    </source>
</evidence>
<dbReference type="Proteomes" id="UP001279860">
    <property type="component" value="Unassembled WGS sequence"/>
</dbReference>
<evidence type="ECO:0008006" key="4">
    <source>
        <dbReference type="Google" id="ProtNLM"/>
    </source>
</evidence>
<proteinExistence type="predicted"/>
<gene>
    <name evidence="2" type="ORF">SBX64_15000</name>
</gene>
<keyword evidence="3" id="KW-1185">Reference proteome</keyword>
<organism evidence="2 3">
    <name type="scientific">Vibrio rhizosphaerae</name>
    <dbReference type="NCBI Taxonomy" id="398736"/>
    <lineage>
        <taxon>Bacteria</taxon>
        <taxon>Pseudomonadati</taxon>
        <taxon>Pseudomonadota</taxon>
        <taxon>Gammaproteobacteria</taxon>
        <taxon>Vibrionales</taxon>
        <taxon>Vibrionaceae</taxon>
        <taxon>Vibrio</taxon>
    </lineage>
</organism>
<accession>A0ABU4J003</accession>
<dbReference type="EMBL" id="JAWRCP010000001">
    <property type="protein sequence ID" value="MDW6093844.1"/>
    <property type="molecule type" value="Genomic_DNA"/>
</dbReference>
<protein>
    <recommendedName>
        <fullName evidence="4">Lipoprotein</fullName>
    </recommendedName>
</protein>
<reference evidence="2 3" key="1">
    <citation type="submission" date="2023-11" db="EMBL/GenBank/DDBJ databases">
        <title>Plant-associative lifestyle of Vibrio porteresiae and its evolutionary dynamics.</title>
        <authorList>
            <person name="Rameshkumar N."/>
            <person name="Kirti K."/>
        </authorList>
    </citation>
    <scope>NUCLEOTIDE SEQUENCE [LARGE SCALE GENOMIC DNA]</scope>
    <source>
        <strain evidence="2 3">MSSRF7</strain>
    </source>
</reference>
<evidence type="ECO:0000313" key="3">
    <source>
        <dbReference type="Proteomes" id="UP001279860"/>
    </source>
</evidence>
<feature type="signal peptide" evidence="1">
    <location>
        <begin position="1"/>
        <end position="23"/>
    </location>
</feature>
<comment type="caution">
    <text evidence="2">The sequence shown here is derived from an EMBL/GenBank/DDBJ whole genome shotgun (WGS) entry which is preliminary data.</text>
</comment>
<feature type="chain" id="PRO_5047180106" description="Lipoprotein" evidence="1">
    <location>
        <begin position="24"/>
        <end position="363"/>
    </location>
</feature>